<keyword evidence="2" id="KW-1185">Reference proteome</keyword>
<reference evidence="1 2" key="1">
    <citation type="submission" date="2014-11" db="EMBL/GenBank/DDBJ databases">
        <title>A Rickettsiales Symbiont of Amoebae With Ancient Features.</title>
        <authorList>
            <person name="Schulz F."/>
            <person name="Martijn J."/>
            <person name="Wascher F."/>
            <person name="Kostanjsek R."/>
            <person name="Ettema T.J."/>
            <person name="Horn M."/>
        </authorList>
    </citation>
    <scope>NUCLEOTIDE SEQUENCE [LARGE SCALE GENOMIC DNA]</scope>
    <source>
        <strain evidence="1 2">UWC36</strain>
    </source>
</reference>
<organism evidence="1 2">
    <name type="scientific">Candidatus Jidaibacter acanthamoebae</name>
    <dbReference type="NCBI Taxonomy" id="86105"/>
    <lineage>
        <taxon>Bacteria</taxon>
        <taxon>Pseudomonadati</taxon>
        <taxon>Pseudomonadota</taxon>
        <taxon>Alphaproteobacteria</taxon>
        <taxon>Rickettsiales</taxon>
        <taxon>Candidatus Midichloriaceae</taxon>
        <taxon>Candidatus Jidaibacter</taxon>
    </lineage>
</organism>
<dbReference type="AlphaFoldDB" id="A0A0C1MSZ6"/>
<evidence type="ECO:0000313" key="2">
    <source>
        <dbReference type="Proteomes" id="UP000031258"/>
    </source>
</evidence>
<name>A0A0C1MSZ6_9RICK</name>
<comment type="caution">
    <text evidence="1">The sequence shown here is derived from an EMBL/GenBank/DDBJ whole genome shotgun (WGS) entry which is preliminary data.</text>
</comment>
<evidence type="ECO:0000313" key="1">
    <source>
        <dbReference type="EMBL" id="KIE05217.1"/>
    </source>
</evidence>
<protein>
    <submittedName>
        <fullName evidence="1">Uncharacterized protein</fullName>
    </submittedName>
</protein>
<proteinExistence type="predicted"/>
<dbReference type="RefSeq" id="WP_039456663.1">
    <property type="nucleotide sequence ID" value="NZ_JSWE01000100.1"/>
</dbReference>
<dbReference type="STRING" id="86105.NF27_DZ00070"/>
<accession>A0A0C1MSZ6</accession>
<dbReference type="Proteomes" id="UP000031258">
    <property type="component" value="Unassembled WGS sequence"/>
</dbReference>
<dbReference type="OrthoDB" id="9796770at2"/>
<dbReference type="EMBL" id="JSWE01000100">
    <property type="protein sequence ID" value="KIE05217.1"/>
    <property type="molecule type" value="Genomic_DNA"/>
</dbReference>
<gene>
    <name evidence="1" type="ORF">NF27_DZ00070</name>
</gene>
<sequence length="353" mass="39506">MDLISEYDVSVDLFFLALSSGYCPNYQYYNDILNVQYDDIGSFFNLKNLISSNGTQPIYWNEFSSLYNNRFSDGLLNNIPTSLTFEEESEEVPGEAYNYNPWVTKLYNATQFLASISVLALSYKYINPNIINLTASALIISGAGHIASEYFDGVTGEIGSFVNNNAVKVFSGIYSCFVTEKVLFYSGWSKNDSIYFSSAKIITSLGMPLISSAYSYLENTLEENISKNLNLESSITCNEEAENILISEKLQADFKYQAKFHLKNFSGRGLKEAVKLATDSSFYSELAANLIKNILFEDNLTLESDKRFSWNAWAKVSSKSVAKLFGAKDYTVAAVGITCSNVMNTIYPIFIPK</sequence>